<dbReference type="GO" id="GO:0035438">
    <property type="term" value="F:cyclic-di-GMP binding"/>
    <property type="evidence" value="ECO:0007669"/>
    <property type="project" value="InterPro"/>
</dbReference>
<sequence length="159" mass="18432">MLETVYSQKMKLLLDRLRCRIQLPDQFADLENRRGVLPAQALDMRRTTRLYCPGKLLIESFASLPSVPRNHQYVVGYSIDISSTGIRFLHDTELYPGEQVTLWTSAQRLTCTVIRCRRLNELCFEIGASFTEEDPSVDDPQDIEQPEQDLAHQREEFLN</sequence>
<feature type="compositionally biased region" description="Acidic residues" evidence="1">
    <location>
        <begin position="132"/>
        <end position="147"/>
    </location>
</feature>
<evidence type="ECO:0000256" key="1">
    <source>
        <dbReference type="SAM" id="MobiDB-lite"/>
    </source>
</evidence>
<reference evidence="3 4" key="1">
    <citation type="submission" date="2018-02" db="EMBL/GenBank/DDBJ databases">
        <title>Comparative genomes isolates from brazilian mangrove.</title>
        <authorList>
            <person name="Araujo J.E."/>
            <person name="Taketani R.G."/>
            <person name="Silva M.C.P."/>
            <person name="Loureco M.V."/>
            <person name="Andreote F.D."/>
        </authorList>
    </citation>
    <scope>NUCLEOTIDE SEQUENCE [LARGE SCALE GENOMIC DNA]</scope>
    <source>
        <strain evidence="3 4">HEX-2 MGV</strain>
    </source>
</reference>
<dbReference type="RefSeq" id="WP_105350969.1">
    <property type="nucleotide sequence ID" value="NZ_PUIA01000017.1"/>
</dbReference>
<gene>
    <name evidence="3" type="ORF">C5Y96_06030</name>
</gene>
<organism evidence="3 4">
    <name type="scientific">Blastopirellula marina</name>
    <dbReference type="NCBI Taxonomy" id="124"/>
    <lineage>
        <taxon>Bacteria</taxon>
        <taxon>Pseudomonadati</taxon>
        <taxon>Planctomycetota</taxon>
        <taxon>Planctomycetia</taxon>
        <taxon>Pirellulales</taxon>
        <taxon>Pirellulaceae</taxon>
        <taxon>Blastopirellula</taxon>
    </lineage>
</organism>
<proteinExistence type="predicted"/>
<protein>
    <recommendedName>
        <fullName evidence="2">PilZ domain-containing protein</fullName>
    </recommendedName>
</protein>
<dbReference type="Pfam" id="PF07238">
    <property type="entry name" value="PilZ"/>
    <property type="match status" value="1"/>
</dbReference>
<feature type="domain" description="PilZ" evidence="2">
    <location>
        <begin position="69"/>
        <end position="135"/>
    </location>
</feature>
<dbReference type="AlphaFoldDB" id="A0A2S8FX39"/>
<feature type="region of interest" description="Disordered" evidence="1">
    <location>
        <begin position="132"/>
        <end position="159"/>
    </location>
</feature>
<dbReference type="EMBL" id="PUIA01000017">
    <property type="protein sequence ID" value="PQO36729.1"/>
    <property type="molecule type" value="Genomic_DNA"/>
</dbReference>
<name>A0A2S8FX39_9BACT</name>
<accession>A0A2S8FX39</accession>
<feature type="compositionally biased region" description="Basic and acidic residues" evidence="1">
    <location>
        <begin position="149"/>
        <end position="159"/>
    </location>
</feature>
<dbReference type="InterPro" id="IPR009875">
    <property type="entry name" value="PilZ_domain"/>
</dbReference>
<evidence type="ECO:0000313" key="3">
    <source>
        <dbReference type="EMBL" id="PQO36729.1"/>
    </source>
</evidence>
<evidence type="ECO:0000313" key="4">
    <source>
        <dbReference type="Proteomes" id="UP000240009"/>
    </source>
</evidence>
<dbReference type="OrthoDB" id="274443at2"/>
<comment type="caution">
    <text evidence="3">The sequence shown here is derived from an EMBL/GenBank/DDBJ whole genome shotgun (WGS) entry which is preliminary data.</text>
</comment>
<dbReference type="Proteomes" id="UP000240009">
    <property type="component" value="Unassembled WGS sequence"/>
</dbReference>
<evidence type="ECO:0000259" key="2">
    <source>
        <dbReference type="Pfam" id="PF07238"/>
    </source>
</evidence>